<name>A0A0F9ITR1_9ZZZZ</name>
<dbReference type="AlphaFoldDB" id="A0A0F9ITR1"/>
<organism evidence="2">
    <name type="scientific">marine sediment metagenome</name>
    <dbReference type="NCBI Taxonomy" id="412755"/>
    <lineage>
        <taxon>unclassified sequences</taxon>
        <taxon>metagenomes</taxon>
        <taxon>ecological metagenomes</taxon>
    </lineage>
</organism>
<gene>
    <name evidence="2" type="ORF">LCGC14_1538860</name>
</gene>
<accession>A0A0F9ITR1</accession>
<protein>
    <recommendedName>
        <fullName evidence="1">Gene product 88 domain-containing protein</fullName>
    </recommendedName>
</protein>
<dbReference type="Pfam" id="PF17338">
    <property type="entry name" value="GP88"/>
    <property type="match status" value="1"/>
</dbReference>
<dbReference type="InterPro" id="IPR020290">
    <property type="entry name" value="Gp88"/>
</dbReference>
<feature type="domain" description="Gene product 88" evidence="1">
    <location>
        <begin position="33"/>
        <end position="222"/>
    </location>
</feature>
<evidence type="ECO:0000259" key="1">
    <source>
        <dbReference type="Pfam" id="PF17338"/>
    </source>
</evidence>
<reference evidence="2" key="1">
    <citation type="journal article" date="2015" name="Nature">
        <title>Complex archaea that bridge the gap between prokaryotes and eukaryotes.</title>
        <authorList>
            <person name="Spang A."/>
            <person name="Saw J.H."/>
            <person name="Jorgensen S.L."/>
            <person name="Zaremba-Niedzwiedzka K."/>
            <person name="Martijn J."/>
            <person name="Lind A.E."/>
            <person name="van Eijk R."/>
            <person name="Schleper C."/>
            <person name="Guy L."/>
            <person name="Ettema T.J."/>
        </authorList>
    </citation>
    <scope>NUCLEOTIDE SEQUENCE</scope>
</reference>
<proteinExistence type="predicted"/>
<sequence length="236" mass="26933">MNTYTKNVVKIMTNTKVPEHFTASTPAKISSKSNNSFSMLAGPKFGCPGATKACVDCYAMKGSHHMPNVQKALSKNWLLMKKLNKNYDIEKATQELISIIPKSAKIFRIHESSDFFSQWYVDVWANVVKSRKDVSFWAYTRSFNLNFTNLTRNPNFALWASTDKFNAQEAKQFVRRFRKSGVKHAYGPWEHETELPTNSFVCPATTGQIEMLGACEKCSLCIVKKRINKNIVFLKH</sequence>
<dbReference type="EMBL" id="LAZR01011621">
    <property type="protein sequence ID" value="KKM60739.1"/>
    <property type="molecule type" value="Genomic_DNA"/>
</dbReference>
<comment type="caution">
    <text evidence="2">The sequence shown here is derived from an EMBL/GenBank/DDBJ whole genome shotgun (WGS) entry which is preliminary data.</text>
</comment>
<evidence type="ECO:0000313" key="2">
    <source>
        <dbReference type="EMBL" id="KKM60739.1"/>
    </source>
</evidence>